<organism evidence="2 3">
    <name type="scientific">Paramecium pentaurelia</name>
    <dbReference type="NCBI Taxonomy" id="43138"/>
    <lineage>
        <taxon>Eukaryota</taxon>
        <taxon>Sar</taxon>
        <taxon>Alveolata</taxon>
        <taxon>Ciliophora</taxon>
        <taxon>Intramacronucleata</taxon>
        <taxon>Oligohymenophorea</taxon>
        <taxon>Peniculida</taxon>
        <taxon>Parameciidae</taxon>
        <taxon>Paramecium</taxon>
    </lineage>
</organism>
<protein>
    <submittedName>
        <fullName evidence="2">Uncharacterized protein</fullName>
    </submittedName>
</protein>
<reference evidence="2" key="1">
    <citation type="submission" date="2021-01" db="EMBL/GenBank/DDBJ databases">
        <authorList>
            <consortium name="Genoscope - CEA"/>
            <person name="William W."/>
        </authorList>
    </citation>
    <scope>NUCLEOTIDE SEQUENCE</scope>
</reference>
<dbReference type="AlphaFoldDB" id="A0A8S1XG22"/>
<gene>
    <name evidence="2" type="ORF">PPENT_87.1.T1230001</name>
</gene>
<keyword evidence="3" id="KW-1185">Reference proteome</keyword>
<feature type="region of interest" description="Disordered" evidence="1">
    <location>
        <begin position="30"/>
        <end position="49"/>
    </location>
</feature>
<evidence type="ECO:0000313" key="3">
    <source>
        <dbReference type="Proteomes" id="UP000689195"/>
    </source>
</evidence>
<proteinExistence type="predicted"/>
<feature type="compositionally biased region" description="Polar residues" evidence="1">
    <location>
        <begin position="39"/>
        <end position="49"/>
    </location>
</feature>
<dbReference type="Proteomes" id="UP000689195">
    <property type="component" value="Unassembled WGS sequence"/>
</dbReference>
<accession>A0A8S1XG22</accession>
<comment type="caution">
    <text evidence="2">The sequence shown here is derived from an EMBL/GenBank/DDBJ whole genome shotgun (WGS) entry which is preliminary data.</text>
</comment>
<evidence type="ECO:0000313" key="2">
    <source>
        <dbReference type="EMBL" id="CAD8199894.1"/>
    </source>
</evidence>
<name>A0A8S1XG22_9CILI</name>
<sequence>MYTIKRRAYRQDACYYTDFTIHNKTAHLPPDATLFPSGEQHQVNNHQQQ</sequence>
<evidence type="ECO:0000256" key="1">
    <source>
        <dbReference type="SAM" id="MobiDB-lite"/>
    </source>
</evidence>
<dbReference type="EMBL" id="CAJJDO010000123">
    <property type="protein sequence ID" value="CAD8199894.1"/>
    <property type="molecule type" value="Genomic_DNA"/>
</dbReference>